<gene>
    <name evidence="7" type="primary">mltG</name>
    <name evidence="8" type="ORF">BLA24064_02646</name>
</gene>
<dbReference type="Gene3D" id="3.30.1490.480">
    <property type="entry name" value="Endolytic murein transglycosylase"/>
    <property type="match status" value="1"/>
</dbReference>
<evidence type="ECO:0000256" key="5">
    <source>
        <dbReference type="ARBA" id="ARBA00023239"/>
    </source>
</evidence>
<evidence type="ECO:0000256" key="2">
    <source>
        <dbReference type="ARBA" id="ARBA00022692"/>
    </source>
</evidence>
<keyword evidence="5 7" id="KW-0456">Lyase</keyword>
<dbReference type="InterPro" id="IPR003770">
    <property type="entry name" value="MLTG-like"/>
</dbReference>
<evidence type="ECO:0000313" key="9">
    <source>
        <dbReference type="Proteomes" id="UP000494222"/>
    </source>
</evidence>
<organism evidence="8 9">
    <name type="scientific">Burkholderia latens</name>
    <dbReference type="NCBI Taxonomy" id="488446"/>
    <lineage>
        <taxon>Bacteria</taxon>
        <taxon>Pseudomonadati</taxon>
        <taxon>Pseudomonadota</taxon>
        <taxon>Betaproteobacteria</taxon>
        <taxon>Burkholderiales</taxon>
        <taxon>Burkholderiaceae</taxon>
        <taxon>Burkholderia</taxon>
        <taxon>Burkholderia cepacia complex</taxon>
    </lineage>
</organism>
<name>A0A6P2KL50_9BURK</name>
<dbReference type="HAMAP" id="MF_02065">
    <property type="entry name" value="MltG"/>
    <property type="match status" value="1"/>
</dbReference>
<feature type="site" description="Important for catalytic activity" evidence="7">
    <location>
        <position position="262"/>
    </location>
</feature>
<dbReference type="Proteomes" id="UP000494222">
    <property type="component" value="Unassembled WGS sequence"/>
</dbReference>
<dbReference type="GO" id="GO:0009252">
    <property type="term" value="P:peptidoglycan biosynthetic process"/>
    <property type="evidence" value="ECO:0007669"/>
    <property type="project" value="UniProtKB-UniRule"/>
</dbReference>
<sequence length="378" mass="40838">MRAGQPVKRTVCSWNEGTVNPDFDEGEQVLYGSYLSLVSMSLLKKCAATIVALAVVVAAAGAGGGYYWATRPLLLGAASLDVTIKPRSSVKSVALQLKRGGVPIEPFGFVAMTRVLGLSSRLKSGNYEFKTGITPYDVLQKIARGDVNEYVATVIEGWTFKRMRAELDGNPDLAHTTAGMSDAELLRAIGAPESAIQRGSGEGLFFPDTYLFDKGTTDLNIYRRAYHLMQTRLDEAWAARAPGLPYKTPYEALTIASIVEKETGHAADRAFVAAVFANRLRIGMPLQTDPSVIYGLGDAYDGRLRKRDLQADTPYNTYTRRGLPPTPIALPGVASLQAAINPAQTSALYFVAKGDGTSVFSDTLGDHNKAVDKYIRGQ</sequence>
<dbReference type="NCBIfam" id="TIGR00247">
    <property type="entry name" value="endolytic transglycosylase MltG"/>
    <property type="match status" value="1"/>
</dbReference>
<comment type="function">
    <text evidence="7">Functions as a peptidoglycan terminase that cleaves nascent peptidoglycan strands endolytically to terminate their elongation.</text>
</comment>
<protein>
    <recommendedName>
        <fullName evidence="7">Endolytic murein transglycosylase</fullName>
        <ecNumber evidence="7">4.2.2.29</ecNumber>
    </recommendedName>
    <alternativeName>
        <fullName evidence="7">Peptidoglycan lytic transglycosylase</fullName>
    </alternativeName>
    <alternativeName>
        <fullName evidence="7">Peptidoglycan polymerization terminase</fullName>
    </alternativeName>
</protein>
<keyword evidence="3 7" id="KW-1133">Transmembrane helix</keyword>
<reference evidence="8 9" key="1">
    <citation type="submission" date="2019-09" db="EMBL/GenBank/DDBJ databases">
        <authorList>
            <person name="Depoorter E."/>
        </authorList>
    </citation>
    <scope>NUCLEOTIDE SEQUENCE [LARGE SCALE GENOMIC DNA]</scope>
    <source>
        <strain evidence="8">LMG 24064</strain>
    </source>
</reference>
<keyword evidence="4 7" id="KW-0472">Membrane</keyword>
<comment type="subcellular location">
    <subcellularLocation>
        <location evidence="7">Cell inner membrane</location>
        <topology evidence="7">Single-pass membrane protein</topology>
    </subcellularLocation>
</comment>
<dbReference type="Pfam" id="PF02618">
    <property type="entry name" value="YceG"/>
    <property type="match status" value="1"/>
</dbReference>
<dbReference type="CDD" id="cd08010">
    <property type="entry name" value="MltG_like"/>
    <property type="match status" value="1"/>
</dbReference>
<dbReference type="AlphaFoldDB" id="A0A6P2KL50"/>
<dbReference type="GO" id="GO:0008932">
    <property type="term" value="F:lytic endotransglycosylase activity"/>
    <property type="evidence" value="ECO:0007669"/>
    <property type="project" value="UniProtKB-UniRule"/>
</dbReference>
<dbReference type="PANTHER" id="PTHR30518">
    <property type="entry name" value="ENDOLYTIC MUREIN TRANSGLYCOSYLASE"/>
    <property type="match status" value="1"/>
</dbReference>
<keyword evidence="7" id="KW-0997">Cell inner membrane</keyword>
<comment type="similarity">
    <text evidence="7">Belongs to the transglycosylase MltG family.</text>
</comment>
<dbReference type="EC" id="4.2.2.29" evidence="7"/>
<keyword evidence="1 7" id="KW-1003">Cell membrane</keyword>
<dbReference type="GO" id="GO:0071555">
    <property type="term" value="P:cell wall organization"/>
    <property type="evidence" value="ECO:0007669"/>
    <property type="project" value="UniProtKB-KW"/>
</dbReference>
<evidence type="ECO:0000313" key="8">
    <source>
        <dbReference type="EMBL" id="VWB57523.1"/>
    </source>
</evidence>
<evidence type="ECO:0000256" key="7">
    <source>
        <dbReference type="HAMAP-Rule" id="MF_02065"/>
    </source>
</evidence>
<keyword evidence="6 7" id="KW-0961">Cell wall biogenesis/degradation</keyword>
<proteinExistence type="inferred from homology"/>
<evidence type="ECO:0000256" key="6">
    <source>
        <dbReference type="ARBA" id="ARBA00023316"/>
    </source>
</evidence>
<dbReference type="EMBL" id="CABVPL010000015">
    <property type="protein sequence ID" value="VWB57523.1"/>
    <property type="molecule type" value="Genomic_DNA"/>
</dbReference>
<accession>A0A6P2KL50</accession>
<dbReference type="PANTHER" id="PTHR30518:SF2">
    <property type="entry name" value="ENDOLYTIC MUREIN TRANSGLYCOSYLASE"/>
    <property type="match status" value="1"/>
</dbReference>
<evidence type="ECO:0000256" key="3">
    <source>
        <dbReference type="ARBA" id="ARBA00022989"/>
    </source>
</evidence>
<keyword evidence="2 7" id="KW-0812">Transmembrane</keyword>
<evidence type="ECO:0000256" key="1">
    <source>
        <dbReference type="ARBA" id="ARBA00022475"/>
    </source>
</evidence>
<feature type="transmembrane region" description="Helical" evidence="7">
    <location>
        <begin position="46"/>
        <end position="69"/>
    </location>
</feature>
<dbReference type="Gene3D" id="3.30.160.60">
    <property type="entry name" value="Classic Zinc Finger"/>
    <property type="match status" value="1"/>
</dbReference>
<dbReference type="GO" id="GO:0005886">
    <property type="term" value="C:plasma membrane"/>
    <property type="evidence" value="ECO:0007669"/>
    <property type="project" value="UniProtKB-SubCell"/>
</dbReference>
<comment type="catalytic activity">
    <reaction evidence="7">
        <text>a peptidoglycan chain = a peptidoglycan chain with N-acetyl-1,6-anhydromuramyl-[peptide] at the reducing end + a peptidoglycan chain with N-acetylglucosamine at the non-reducing end.</text>
        <dbReference type="EC" id="4.2.2.29"/>
    </reaction>
</comment>
<evidence type="ECO:0000256" key="4">
    <source>
        <dbReference type="ARBA" id="ARBA00023136"/>
    </source>
</evidence>